<organism evidence="7 8">
    <name type="scientific">Quillaja saponaria</name>
    <name type="common">Soap bark tree</name>
    <dbReference type="NCBI Taxonomy" id="32244"/>
    <lineage>
        <taxon>Eukaryota</taxon>
        <taxon>Viridiplantae</taxon>
        <taxon>Streptophyta</taxon>
        <taxon>Embryophyta</taxon>
        <taxon>Tracheophyta</taxon>
        <taxon>Spermatophyta</taxon>
        <taxon>Magnoliopsida</taxon>
        <taxon>eudicotyledons</taxon>
        <taxon>Gunneridae</taxon>
        <taxon>Pentapetalae</taxon>
        <taxon>rosids</taxon>
        <taxon>fabids</taxon>
        <taxon>Fabales</taxon>
        <taxon>Quillajaceae</taxon>
        <taxon>Quillaja</taxon>
    </lineage>
</organism>
<evidence type="ECO:0000256" key="3">
    <source>
        <dbReference type="ARBA" id="ARBA00022821"/>
    </source>
</evidence>
<dbReference type="GO" id="GO:0005524">
    <property type="term" value="F:ATP binding"/>
    <property type="evidence" value="ECO:0007669"/>
    <property type="project" value="UniProtKB-KW"/>
</dbReference>
<proteinExistence type="inferred from homology"/>
<dbReference type="SUPFAM" id="SSF52047">
    <property type="entry name" value="RNI-like"/>
    <property type="match status" value="2"/>
</dbReference>
<protein>
    <submittedName>
        <fullName evidence="7">Disease resistance protein</fullName>
    </submittedName>
</protein>
<dbReference type="Gene3D" id="3.80.10.10">
    <property type="entry name" value="Ribonuclease Inhibitor"/>
    <property type="match status" value="4"/>
</dbReference>
<dbReference type="InterPro" id="IPR027417">
    <property type="entry name" value="P-loop_NTPase"/>
</dbReference>
<evidence type="ECO:0000313" key="8">
    <source>
        <dbReference type="Proteomes" id="UP001163823"/>
    </source>
</evidence>
<comment type="caution">
    <text evidence="7">The sequence shown here is derived from an EMBL/GenBank/DDBJ whole genome shotgun (WGS) entry which is preliminary data.</text>
</comment>
<dbReference type="InterPro" id="IPR032675">
    <property type="entry name" value="LRR_dom_sf"/>
</dbReference>
<evidence type="ECO:0000256" key="4">
    <source>
        <dbReference type="ARBA" id="ARBA00022840"/>
    </source>
</evidence>
<evidence type="ECO:0000256" key="1">
    <source>
        <dbReference type="ARBA" id="ARBA00008894"/>
    </source>
</evidence>
<dbReference type="PANTHER" id="PTHR33463">
    <property type="entry name" value="NB-ARC DOMAIN-CONTAINING PROTEIN-RELATED"/>
    <property type="match status" value="1"/>
</dbReference>
<sequence length="1585" mass="180807">MGILCVDQISDRVFEAIWEPLRRQVSYLIFFRSNFKVLKDRVEKLMDAREGVQHLVDSAEANAKGIEQGVRNWMNDVDMITKVLLNLPEDKGHARTGCSNGLLPYLWWRHQLSRKVFKMAQKANELTSQMPTSAHYEFPPTDAAEHTTSYGGFESRNETMSKILETLGDSNVKMIGVYGLGGVGKTTLVHQIARKAKDDKLFDLVVTAKVTQNLDIMSIQAQIADVLGLKFDVESEMGRASSLRQRLIMDKKNILVILDDLWKGINLDSLGIPTRDNQKKGDPSDKRCTILLTSRKKEVLSKQMDVKEDCIFSVDVLSDHEAAELFKKTAGLKDDSSDQLTLKAIDVAKKCQGLPIAIVALARALRNRSISEWNDASQLLEMHESVGVSIMLSYNHLESEELKSIFLLSAQMGQDPLIKDLVRYCLGLGVFHDIYSIGEVQDRINRSIMKLKDSCLFLGSYSSDRFTMHDIVRDFALSIAAKDYHVVTLRNKKLKGWPSEDELKLCTSISIFNSDIGNELPEGLDCARLNVFHVESKYPFLKIPDNFFEGMSELKVLVFTDVDLSSLPSSIIFLRKLRMLRLDQCVLGDISMIGELKILRVLTLSGSKIEVLPREIGKLRQLQLLDLRSCSGLKLIPSKVISSLTHLQELYVGNSFIQWGAEGQSNGTHNASVNELRDLPNLSSLEIHIPNASLFPKTLFLDKLERYRISVGDSWSCSSEYPTSRILKLQLNKCTGFRLENGIKMLFKTVEQLSLDKSNGVKNVIHHLTWKEFPDLKILEIQNNDEIQYVISSEERLDEHDSFPKLERPVLQNLVKFEKLCHGKFTVKSFNNLRLLKVKSCDGLRNLFSFSMIVYLSNLQEIEVTQCSSLEEIIGGESEQDINEEVEFTNLLSLKLKSLPALVAFRANVNTSSTSQLIENQTVTNMEISEITAEGQHASSFLFFSEQVAFPKLESLELDSIKYLSKIWKDHQPAPRYCFPNLTSLKVEWCDGLRYLLSFSMATVLVNLSSLTINECGMMEEIIKEDMTDRNVPLFPKLKRISIGYMSQLTTIWPKQPSLESFREVNMVEIEYCHRVHTIIPSHMVGKLQNLVSLYVWDCNGVEQIFDLRMADMQREHDDGGADTQLQEISLFYLPTLRHVWNYNYNDPQRLVKFKNLQSVKVWICERLRYVFPVSIATGMQKIETLVLENNHGMKDIVSMEEGLETSNYVAQFVFPQLTSLYCKDLPQLRSFYPGRHILVCSSLKILTVQNCDNVDMFKEETTNREGTIVASNPSIFSAEKVIPRLKDLVLGDKESKWILNSNFPLDLFCNIERLQFDGFEDDSFPCWFLHRVPNLENLVLYRGSFMELFPSESMTSRDDVQMGTVVQLKKLTLRGKTRLEKICEEGFELDPILQRLEYLEVCFCSSLRYNLVPPSASFIHLTILEVSRCDRLVYLVANSTANSLVQLVIMKIRYCKAIEQIIVEHEMRGESDEEIVFSQLKTLELIGLSNMASFCTGSFGFKFPLLQKLVVVECPKMERFSHGVISLPKLQKVYVGVVEEEEEEEEEEREAEKDKEVEGNEGIWIWEGNLNSTIQKLYSSTHPT</sequence>
<dbReference type="GO" id="GO:0006952">
    <property type="term" value="P:defense response"/>
    <property type="evidence" value="ECO:0007669"/>
    <property type="project" value="UniProtKB-KW"/>
</dbReference>
<dbReference type="KEGG" id="qsa:O6P43_032525"/>
<keyword evidence="8" id="KW-1185">Reference proteome</keyword>
<dbReference type="InterPro" id="IPR057135">
    <property type="entry name" value="At4g27190-like_LRR"/>
</dbReference>
<dbReference type="Pfam" id="PF23247">
    <property type="entry name" value="LRR_RPS2"/>
    <property type="match status" value="4"/>
</dbReference>
<dbReference type="InterPro" id="IPR042197">
    <property type="entry name" value="Apaf_helical"/>
</dbReference>
<dbReference type="Proteomes" id="UP001163823">
    <property type="component" value="Chromosome 14"/>
</dbReference>
<dbReference type="InterPro" id="IPR002182">
    <property type="entry name" value="NB-ARC"/>
</dbReference>
<evidence type="ECO:0000256" key="2">
    <source>
        <dbReference type="ARBA" id="ARBA00022741"/>
    </source>
</evidence>
<dbReference type="PANTHER" id="PTHR33463:SF196">
    <property type="entry name" value="NB-ARC DOMAIN DISEASE RESISTANCE PROTEIN"/>
    <property type="match status" value="1"/>
</dbReference>
<gene>
    <name evidence="7" type="ORF">O6P43_032525</name>
</gene>
<dbReference type="GO" id="GO:0043531">
    <property type="term" value="F:ADP binding"/>
    <property type="evidence" value="ECO:0007669"/>
    <property type="project" value="InterPro"/>
</dbReference>
<feature type="domain" description="Disease resistance protein At4g27190-like leucine-rich repeats" evidence="6">
    <location>
        <begin position="1060"/>
        <end position="1190"/>
    </location>
</feature>
<evidence type="ECO:0000259" key="6">
    <source>
        <dbReference type="Pfam" id="PF23247"/>
    </source>
</evidence>
<dbReference type="SUPFAM" id="SSF52540">
    <property type="entry name" value="P-loop containing nucleoside triphosphate hydrolases"/>
    <property type="match status" value="1"/>
</dbReference>
<accession>A0AAD7P5P2</accession>
<dbReference type="Pfam" id="PF00931">
    <property type="entry name" value="NB-ARC"/>
    <property type="match status" value="1"/>
</dbReference>
<dbReference type="EMBL" id="JARAOO010000014">
    <property type="protein sequence ID" value="KAJ7942914.1"/>
    <property type="molecule type" value="Genomic_DNA"/>
</dbReference>
<feature type="domain" description="NB-ARC" evidence="5">
    <location>
        <begin position="157"/>
        <end position="334"/>
    </location>
</feature>
<dbReference type="Gene3D" id="1.10.8.430">
    <property type="entry name" value="Helical domain of apoptotic protease-activating factors"/>
    <property type="match status" value="1"/>
</dbReference>
<dbReference type="SUPFAM" id="SSF52058">
    <property type="entry name" value="L domain-like"/>
    <property type="match status" value="1"/>
</dbReference>
<keyword evidence="2" id="KW-0547">Nucleotide-binding</keyword>
<feature type="domain" description="Disease resistance protein At4g27190-like leucine-rich repeats" evidence="6">
    <location>
        <begin position="1413"/>
        <end position="1520"/>
    </location>
</feature>
<dbReference type="InterPro" id="IPR050905">
    <property type="entry name" value="Plant_NBS-LRR"/>
</dbReference>
<comment type="similarity">
    <text evidence="1">Belongs to the disease resistance NB-LRR family.</text>
</comment>
<evidence type="ECO:0000259" key="5">
    <source>
        <dbReference type="Pfam" id="PF00931"/>
    </source>
</evidence>
<dbReference type="Gene3D" id="3.40.50.300">
    <property type="entry name" value="P-loop containing nucleotide triphosphate hydrolases"/>
    <property type="match status" value="1"/>
</dbReference>
<feature type="domain" description="Disease resistance protein At4g27190-like leucine-rich repeats" evidence="6">
    <location>
        <begin position="815"/>
        <end position="904"/>
    </location>
</feature>
<name>A0AAD7P5P2_QUISA</name>
<reference evidence="7" key="1">
    <citation type="journal article" date="2023" name="Science">
        <title>Elucidation of the pathway for biosynthesis of saponin adjuvants from the soapbark tree.</title>
        <authorList>
            <person name="Reed J."/>
            <person name="Orme A."/>
            <person name="El-Demerdash A."/>
            <person name="Owen C."/>
            <person name="Martin L.B.B."/>
            <person name="Misra R.C."/>
            <person name="Kikuchi S."/>
            <person name="Rejzek M."/>
            <person name="Martin A.C."/>
            <person name="Harkess A."/>
            <person name="Leebens-Mack J."/>
            <person name="Louveau T."/>
            <person name="Stephenson M.J."/>
            <person name="Osbourn A."/>
        </authorList>
    </citation>
    <scope>NUCLEOTIDE SEQUENCE</scope>
    <source>
        <strain evidence="7">S10</strain>
    </source>
</reference>
<evidence type="ECO:0000313" key="7">
    <source>
        <dbReference type="EMBL" id="KAJ7942914.1"/>
    </source>
</evidence>
<feature type="domain" description="Disease resistance protein At4g27190-like leucine-rich repeats" evidence="6">
    <location>
        <begin position="1287"/>
        <end position="1411"/>
    </location>
</feature>
<keyword evidence="4" id="KW-0067">ATP-binding</keyword>
<dbReference type="PRINTS" id="PR00364">
    <property type="entry name" value="DISEASERSIST"/>
</dbReference>
<keyword evidence="3" id="KW-0611">Plant defense</keyword>